<comment type="caution">
    <text evidence="2">The sequence shown here is derived from an EMBL/GenBank/DDBJ whole genome shotgun (WGS) entry which is preliminary data.</text>
</comment>
<protein>
    <recommendedName>
        <fullName evidence="1">RNA polymerase sigma-70 region 4 domain-containing protein</fullName>
    </recommendedName>
</protein>
<dbReference type="STRING" id="1121865.OMW_00604"/>
<dbReference type="InterPro" id="IPR013324">
    <property type="entry name" value="RNA_pol_sigma_r3/r4-like"/>
</dbReference>
<dbReference type="PATRIC" id="fig|1121865.3.peg.595"/>
<dbReference type="RefSeq" id="WP_016182767.1">
    <property type="nucleotide sequence ID" value="NZ_JXKI01000006.1"/>
</dbReference>
<dbReference type="Proteomes" id="UP000014113">
    <property type="component" value="Unassembled WGS sequence"/>
</dbReference>
<feature type="domain" description="RNA polymerase sigma-70 region 4" evidence="1">
    <location>
        <begin position="66"/>
        <end position="112"/>
    </location>
</feature>
<dbReference type="SUPFAM" id="SSF88659">
    <property type="entry name" value="Sigma3 and sigma4 domains of RNA polymerase sigma factors"/>
    <property type="match status" value="1"/>
</dbReference>
<sequence length="119" mass="14203">MEEYEKIIKYQFDSYCKKVIKRTACKMIVGHKKRVEHELPIDLLQNYTQNFAVFDFEGEYLLEELLKLDKRSIEILFAYYIYGMTCADIAKKMGMTSQNISILKNKALKKLRYRLENRG</sequence>
<dbReference type="AlphaFoldDB" id="S1NX11"/>
<gene>
    <name evidence="2" type="ORF">I568_01202</name>
</gene>
<name>S1NX11_9ENTE</name>
<evidence type="ECO:0000313" key="2">
    <source>
        <dbReference type="EMBL" id="EOW84706.1"/>
    </source>
</evidence>
<proteinExistence type="predicted"/>
<accession>S1NX11</accession>
<keyword evidence="3" id="KW-1185">Reference proteome</keyword>
<evidence type="ECO:0000259" key="1">
    <source>
        <dbReference type="Pfam" id="PF04545"/>
    </source>
</evidence>
<organism evidence="2 3">
    <name type="scientific">Enterococcus columbae DSM 7374 = ATCC 51263</name>
    <dbReference type="NCBI Taxonomy" id="1121865"/>
    <lineage>
        <taxon>Bacteria</taxon>
        <taxon>Bacillati</taxon>
        <taxon>Bacillota</taxon>
        <taxon>Bacilli</taxon>
        <taxon>Lactobacillales</taxon>
        <taxon>Enterococcaceae</taxon>
        <taxon>Enterococcus</taxon>
    </lineage>
</organism>
<dbReference type="InterPro" id="IPR007630">
    <property type="entry name" value="RNA_pol_sigma70_r4"/>
</dbReference>
<dbReference type="Gene3D" id="1.20.140.160">
    <property type="match status" value="1"/>
</dbReference>
<dbReference type="GO" id="GO:0006352">
    <property type="term" value="P:DNA-templated transcription initiation"/>
    <property type="evidence" value="ECO:0007669"/>
    <property type="project" value="InterPro"/>
</dbReference>
<dbReference type="GO" id="GO:0003700">
    <property type="term" value="F:DNA-binding transcription factor activity"/>
    <property type="evidence" value="ECO:0007669"/>
    <property type="project" value="InterPro"/>
</dbReference>
<evidence type="ECO:0000313" key="3">
    <source>
        <dbReference type="Proteomes" id="UP000014113"/>
    </source>
</evidence>
<reference evidence="2 3" key="1">
    <citation type="submission" date="2013-03" db="EMBL/GenBank/DDBJ databases">
        <title>The Genome Sequence of Enterococcus columbae ATCC_51263 (PacBio/Illumina hybrid assembly).</title>
        <authorList>
            <consortium name="The Broad Institute Genomics Platform"/>
            <consortium name="The Broad Institute Genome Sequencing Center for Infectious Disease"/>
            <person name="Earl A."/>
            <person name="Russ C."/>
            <person name="Gilmore M."/>
            <person name="Surin D."/>
            <person name="Walker B."/>
            <person name="Young S."/>
            <person name="Zeng Q."/>
            <person name="Gargeya S."/>
            <person name="Fitzgerald M."/>
            <person name="Haas B."/>
            <person name="Abouelleil A."/>
            <person name="Allen A.W."/>
            <person name="Alvarado L."/>
            <person name="Arachchi H.M."/>
            <person name="Berlin A.M."/>
            <person name="Chapman S.B."/>
            <person name="Gainer-Dewar J."/>
            <person name="Goldberg J."/>
            <person name="Griggs A."/>
            <person name="Gujja S."/>
            <person name="Hansen M."/>
            <person name="Howarth C."/>
            <person name="Imamovic A."/>
            <person name="Ireland A."/>
            <person name="Larimer J."/>
            <person name="McCowan C."/>
            <person name="Murphy C."/>
            <person name="Pearson M."/>
            <person name="Poon T.W."/>
            <person name="Priest M."/>
            <person name="Roberts A."/>
            <person name="Saif S."/>
            <person name="Shea T."/>
            <person name="Sisk P."/>
            <person name="Sykes S."/>
            <person name="Wortman J."/>
            <person name="Nusbaum C."/>
            <person name="Birren B."/>
        </authorList>
    </citation>
    <scope>NUCLEOTIDE SEQUENCE [LARGE SCALE GENOMIC DNA]</scope>
    <source>
        <strain evidence="2 3">ATCC 51263</strain>
    </source>
</reference>
<dbReference type="Pfam" id="PF04545">
    <property type="entry name" value="Sigma70_r4"/>
    <property type="match status" value="1"/>
</dbReference>
<dbReference type="EMBL" id="ASWJ01000004">
    <property type="protein sequence ID" value="EOW84706.1"/>
    <property type="molecule type" value="Genomic_DNA"/>
</dbReference>
<dbReference type="OrthoDB" id="9794508at2"/>